<dbReference type="Proteomes" id="UP000035489">
    <property type="component" value="Unassembled WGS sequence"/>
</dbReference>
<name>A0A0H1R5N2_9HYPH</name>
<organism evidence="1 2">
    <name type="scientific">Microvirga vignae</name>
    <dbReference type="NCBI Taxonomy" id="1225564"/>
    <lineage>
        <taxon>Bacteria</taxon>
        <taxon>Pseudomonadati</taxon>
        <taxon>Pseudomonadota</taxon>
        <taxon>Alphaproteobacteria</taxon>
        <taxon>Hyphomicrobiales</taxon>
        <taxon>Methylobacteriaceae</taxon>
        <taxon>Microvirga</taxon>
    </lineage>
</organism>
<reference evidence="1 2" key="1">
    <citation type="submission" date="2015-05" db="EMBL/GenBank/DDBJ databases">
        <title>Draft genome sequence of Microvirga vignae strain BR3299, a novel nitrogen fixing bacteria isolated from Brazil semi-aired region.</title>
        <authorList>
            <person name="Zilli J.E."/>
            <person name="Passos S.R."/>
            <person name="Leite J."/>
            <person name="Baldani J.I."/>
            <person name="Xavier G.R."/>
            <person name="Rumjaneck N.G."/>
            <person name="Simoes-Araujo J.L."/>
        </authorList>
    </citation>
    <scope>NUCLEOTIDE SEQUENCE [LARGE SCALE GENOMIC DNA]</scope>
    <source>
        <strain evidence="1 2">BR3299</strain>
    </source>
</reference>
<dbReference type="OrthoDB" id="8020606at2"/>
<proteinExistence type="predicted"/>
<protein>
    <submittedName>
        <fullName evidence="1">Uncharacterized protein</fullName>
    </submittedName>
</protein>
<dbReference type="AlphaFoldDB" id="A0A0H1R5N2"/>
<keyword evidence="2" id="KW-1185">Reference proteome</keyword>
<dbReference type="RefSeq" id="WP_047191771.1">
    <property type="nucleotide sequence ID" value="NZ_LCYG01000080.1"/>
</dbReference>
<gene>
    <name evidence="1" type="ORF">AA309_25150</name>
</gene>
<dbReference type="EMBL" id="LCYG01000080">
    <property type="protein sequence ID" value="KLK90545.1"/>
    <property type="molecule type" value="Genomic_DNA"/>
</dbReference>
<comment type="caution">
    <text evidence="1">The sequence shown here is derived from an EMBL/GenBank/DDBJ whole genome shotgun (WGS) entry which is preliminary data.</text>
</comment>
<evidence type="ECO:0000313" key="2">
    <source>
        <dbReference type="Proteomes" id="UP000035489"/>
    </source>
</evidence>
<sequence>MTQSRLSSRECSHALFLDPDSFEPDILRAYVQLAVMPDQANGVKTATVARFGSVEVRLTELTQPEHKSRCIAPFWLEVYSHASGTTLDSCGCFTFDEPELATAADLICDAKRIAAATLLGPQGNAGMRP</sequence>
<dbReference type="PATRIC" id="fig|1225564.3.peg.6576"/>
<evidence type="ECO:0000313" key="1">
    <source>
        <dbReference type="EMBL" id="KLK90545.1"/>
    </source>
</evidence>
<accession>A0A0H1R5N2</accession>